<dbReference type="Gene3D" id="3.20.20.80">
    <property type="entry name" value="Glycosidases"/>
    <property type="match status" value="1"/>
</dbReference>
<feature type="signal peptide" evidence="1">
    <location>
        <begin position="1"/>
        <end position="20"/>
    </location>
</feature>
<gene>
    <name evidence="3" type="ORF">BC781_102704</name>
</gene>
<dbReference type="AlphaFoldDB" id="A0A315ZC52"/>
<reference evidence="3 4" key="1">
    <citation type="submission" date="2018-03" db="EMBL/GenBank/DDBJ databases">
        <title>Genomic Encyclopedia of Archaeal and Bacterial Type Strains, Phase II (KMG-II): from individual species to whole genera.</title>
        <authorList>
            <person name="Goeker M."/>
        </authorList>
    </citation>
    <scope>NUCLEOTIDE SEQUENCE [LARGE SCALE GENOMIC DNA]</scope>
    <source>
        <strain evidence="3 4">DSM 28229</strain>
    </source>
</reference>
<feature type="domain" description="Secretion system C-terminal sorting" evidence="2">
    <location>
        <begin position="604"/>
        <end position="670"/>
    </location>
</feature>
<protein>
    <submittedName>
        <fullName evidence="3">Putative secreted protein (Por secretion system target)</fullName>
    </submittedName>
</protein>
<dbReference type="Gene3D" id="2.60.40.10">
    <property type="entry name" value="Immunoglobulins"/>
    <property type="match status" value="1"/>
</dbReference>
<organism evidence="3 4">
    <name type="scientific">Sediminitomix flava</name>
    <dbReference type="NCBI Taxonomy" id="379075"/>
    <lineage>
        <taxon>Bacteria</taxon>
        <taxon>Pseudomonadati</taxon>
        <taxon>Bacteroidota</taxon>
        <taxon>Cytophagia</taxon>
        <taxon>Cytophagales</taxon>
        <taxon>Flammeovirgaceae</taxon>
        <taxon>Sediminitomix</taxon>
    </lineage>
</organism>
<keyword evidence="4" id="KW-1185">Reference proteome</keyword>
<dbReference type="OrthoDB" id="9802444at2"/>
<dbReference type="RefSeq" id="WP_109617460.1">
    <property type="nucleotide sequence ID" value="NZ_QGDO01000002.1"/>
</dbReference>
<evidence type="ECO:0000313" key="3">
    <source>
        <dbReference type="EMBL" id="PWJ43155.1"/>
    </source>
</evidence>
<feature type="chain" id="PRO_5016462593" evidence="1">
    <location>
        <begin position="21"/>
        <end position="674"/>
    </location>
</feature>
<evidence type="ECO:0000256" key="1">
    <source>
        <dbReference type="SAM" id="SignalP"/>
    </source>
</evidence>
<name>A0A315ZC52_SEDFL</name>
<dbReference type="Proteomes" id="UP000245535">
    <property type="component" value="Unassembled WGS sequence"/>
</dbReference>
<dbReference type="EMBL" id="QGDO01000002">
    <property type="protein sequence ID" value="PWJ43155.1"/>
    <property type="molecule type" value="Genomic_DNA"/>
</dbReference>
<comment type="caution">
    <text evidence="3">The sequence shown here is derived from an EMBL/GenBank/DDBJ whole genome shotgun (WGS) entry which is preliminary data.</text>
</comment>
<dbReference type="InterPro" id="IPR017853">
    <property type="entry name" value="GH"/>
</dbReference>
<dbReference type="Pfam" id="PF18962">
    <property type="entry name" value="Por_Secre_tail"/>
    <property type="match status" value="1"/>
</dbReference>
<dbReference type="NCBIfam" id="TIGR04183">
    <property type="entry name" value="Por_Secre_tail"/>
    <property type="match status" value="1"/>
</dbReference>
<evidence type="ECO:0000313" key="4">
    <source>
        <dbReference type="Proteomes" id="UP000245535"/>
    </source>
</evidence>
<keyword evidence="1" id="KW-0732">Signal</keyword>
<dbReference type="InterPro" id="IPR013783">
    <property type="entry name" value="Ig-like_fold"/>
</dbReference>
<evidence type="ECO:0000259" key="2">
    <source>
        <dbReference type="Pfam" id="PF18962"/>
    </source>
</evidence>
<dbReference type="SUPFAM" id="SSF51445">
    <property type="entry name" value="(Trans)glycosidases"/>
    <property type="match status" value="1"/>
</dbReference>
<accession>A0A315ZC52</accession>
<sequence length="674" mass="77574">MRNFLAFLMASLFCIQFAWGQSNISTDHIISDDILEVFTPTTNQTNVELFEKYEAEVNLKVGFINPHDPAHISVDAEITLPDASTISYPMFHKETDTSNGHSTWGFRFAPRTEGQYSYVIKVNKDELSKSSEAITFEATSTEEKGFLHSTGEKTNFTFDNGDSFRGIGMNIAWEARLSIGDNPKYTYDFWFDLMNEHNINYVRTWVNAPWNLPLEWNDPNFGRYSKHEDVGYHPEGIERFDYMIEEAEKNGIYLMLAMDYHGALWVNNNDGWGNNFWNKHPYKELAGCENPNDFFTFDEAKRLYKNRMRYIISRWGYSTSVGAIEFFNEVDNTIFYAGQNVNEADVVAWHKEMAEYLISIDYHEHVITTSISHKEINKLFDIDELDLIQSHIYGNSQSITNNITYYSDKYDKPYAVGETGVSWDGSNKNKGLWEKDLKYSIWTSLFEQTPVLPMSWWWEDFEAWDSYNMFSLLREVTDNMTPKTANDFLKLSLTSTVSGYEEKAILVDKRDAHIFLNNTSNQNFTDFAIQVAGIPNGQYTVKVYDAYSYELLNEEEKSPNSSGRITLGIDRLQNGNGIYIAILNKHRGDITGNDDPKEVGIKYYPNPTNRVLNFELDPSMTAPKTKIQVFNTLGHLVLQSPFNKSIDISFLPLGFYILRLSDGAKVASGKFLKN</sequence>
<dbReference type="InterPro" id="IPR026444">
    <property type="entry name" value="Secre_tail"/>
</dbReference>
<proteinExistence type="predicted"/>